<reference evidence="1 2" key="1">
    <citation type="submission" date="2020-08" db="EMBL/GenBank/DDBJ databases">
        <title>Bridging the membrane lipid divide: bacteria of the FCB group superphylum have the potential to synthesize archaeal ether lipids.</title>
        <authorList>
            <person name="Villanueva L."/>
            <person name="Von Meijenfeldt F.A.B."/>
            <person name="Westbye A.B."/>
            <person name="Yadav S."/>
            <person name="Hopmans E.C."/>
            <person name="Dutilh B.E."/>
            <person name="Sinninghe Damste J.S."/>
        </authorList>
    </citation>
    <scope>NUCLEOTIDE SEQUENCE [LARGE SCALE GENOMIC DNA]</scope>
    <source>
        <strain evidence="1">NIOZ-UU30</strain>
    </source>
</reference>
<dbReference type="EMBL" id="JACNJH010000180">
    <property type="protein sequence ID" value="MBC8362295.1"/>
    <property type="molecule type" value="Genomic_DNA"/>
</dbReference>
<organism evidence="1 2">
    <name type="scientific">Candidatus Desulfatibia profunda</name>
    <dbReference type="NCBI Taxonomy" id="2841695"/>
    <lineage>
        <taxon>Bacteria</taxon>
        <taxon>Pseudomonadati</taxon>
        <taxon>Thermodesulfobacteriota</taxon>
        <taxon>Desulfobacteria</taxon>
        <taxon>Desulfobacterales</taxon>
        <taxon>Desulfobacterales incertae sedis</taxon>
        <taxon>Candidatus Desulfatibia</taxon>
    </lineage>
</organism>
<protein>
    <submittedName>
        <fullName evidence="1">Type II toxin-antitoxin system MqsR family toxin</fullName>
    </submittedName>
</protein>
<dbReference type="Pfam" id="PF15723">
    <property type="entry name" value="MqsR_toxin"/>
    <property type="match status" value="1"/>
</dbReference>
<evidence type="ECO:0000313" key="2">
    <source>
        <dbReference type="Proteomes" id="UP000603434"/>
    </source>
</evidence>
<gene>
    <name evidence="1" type="ORF">H8E23_12955</name>
</gene>
<accession>A0A8J6NNM2</accession>
<dbReference type="Proteomes" id="UP000603434">
    <property type="component" value="Unassembled WGS sequence"/>
</dbReference>
<dbReference type="AlphaFoldDB" id="A0A8J6NNM2"/>
<dbReference type="GO" id="GO:0044010">
    <property type="term" value="P:single-species biofilm formation"/>
    <property type="evidence" value="ECO:0007669"/>
    <property type="project" value="InterPro"/>
</dbReference>
<comment type="caution">
    <text evidence="1">The sequence shown here is derived from an EMBL/GenBank/DDBJ whole genome shotgun (WGS) entry which is preliminary data.</text>
</comment>
<name>A0A8J6NNM2_9BACT</name>
<evidence type="ECO:0000313" key="1">
    <source>
        <dbReference type="EMBL" id="MBC8362295.1"/>
    </source>
</evidence>
<proteinExistence type="predicted"/>
<dbReference type="InterPro" id="IPR038493">
    <property type="entry name" value="MqsR_sf"/>
</dbReference>
<dbReference type="GO" id="GO:0017148">
    <property type="term" value="P:negative regulation of translation"/>
    <property type="evidence" value="ECO:0007669"/>
    <property type="project" value="InterPro"/>
</dbReference>
<dbReference type="GO" id="GO:0009372">
    <property type="term" value="P:quorum sensing"/>
    <property type="evidence" value="ECO:0007669"/>
    <property type="project" value="InterPro"/>
</dbReference>
<sequence>MAFQNDVNKFLSDFKKLIAQRGVLLLFRKKNQETLTELGFTQLDVQNEILKLDSTDYSDGPQPDDKGRPGEVWVFGKVIKHEEIYIKLKISGTSQPICISFHAAEQPMNYPYG</sequence>
<dbReference type="InterPro" id="IPR031451">
    <property type="entry name" value="MqsR_toxin"/>
</dbReference>
<dbReference type="Gene3D" id="3.30.2310.40">
    <property type="match status" value="1"/>
</dbReference>